<keyword evidence="2" id="KW-1185">Reference proteome</keyword>
<dbReference type="Proteomes" id="UP000326553">
    <property type="component" value="Chromosome"/>
</dbReference>
<accession>A0A5J6HSW6</accession>
<dbReference type="EMBL" id="CP023695">
    <property type="protein sequence ID" value="QEV21954.1"/>
    <property type="molecule type" value="Genomic_DNA"/>
</dbReference>
<proteinExistence type="predicted"/>
<protein>
    <submittedName>
        <fullName evidence="1">Uncharacterized protein</fullName>
    </submittedName>
</protein>
<reference evidence="1 2" key="1">
    <citation type="submission" date="2017-09" db="EMBL/GenBank/DDBJ databases">
        <authorList>
            <person name="Lee N."/>
            <person name="Cho B.-K."/>
        </authorList>
    </citation>
    <scope>NUCLEOTIDE SEQUENCE [LARGE SCALE GENOMIC DNA]</scope>
    <source>
        <strain evidence="1 2">ATCC 12461</strain>
    </source>
</reference>
<organism evidence="1 2">
    <name type="scientific">Streptomyces alboniger</name>
    <dbReference type="NCBI Taxonomy" id="132473"/>
    <lineage>
        <taxon>Bacteria</taxon>
        <taxon>Bacillati</taxon>
        <taxon>Actinomycetota</taxon>
        <taxon>Actinomycetes</taxon>
        <taxon>Kitasatosporales</taxon>
        <taxon>Streptomycetaceae</taxon>
        <taxon>Streptomyces</taxon>
        <taxon>Streptomyces aurantiacus group</taxon>
    </lineage>
</organism>
<evidence type="ECO:0000313" key="2">
    <source>
        <dbReference type="Proteomes" id="UP000326553"/>
    </source>
</evidence>
<dbReference type="AlphaFoldDB" id="A0A5J6HSW6"/>
<gene>
    <name evidence="1" type="ORF">CP975_34555</name>
</gene>
<dbReference type="KEGG" id="salw:CP975_34555"/>
<evidence type="ECO:0000313" key="1">
    <source>
        <dbReference type="EMBL" id="QEV21954.1"/>
    </source>
</evidence>
<sequence length="77" mass="8318">MIRKVLGKAKRKEFGKKSGGFVVEGGGDGKRFSVACSIGERTTALEEVRPYREALALAGFRTEADPEDEKTLDVCGP</sequence>
<name>A0A5J6HSW6_STRAD</name>